<evidence type="ECO:0000259" key="2">
    <source>
        <dbReference type="Pfam" id="PF00350"/>
    </source>
</evidence>
<dbReference type="SUPFAM" id="SSF52540">
    <property type="entry name" value="P-loop containing nucleoside triphosphate hydrolases"/>
    <property type="match status" value="1"/>
</dbReference>
<feature type="domain" description="Dynamin N-terminal" evidence="2">
    <location>
        <begin position="145"/>
        <end position="291"/>
    </location>
</feature>
<feature type="compositionally biased region" description="Pro residues" evidence="1">
    <location>
        <begin position="79"/>
        <end position="89"/>
    </location>
</feature>
<dbReference type="InterPro" id="IPR051943">
    <property type="entry name" value="TRAFAC_Dynamin-like_GTPase"/>
</dbReference>
<dbReference type="Proteomes" id="UP000466607">
    <property type="component" value="Chromosome"/>
</dbReference>
<dbReference type="Gene3D" id="3.40.50.300">
    <property type="entry name" value="P-loop containing nucleotide triphosphate hydrolases"/>
    <property type="match status" value="1"/>
</dbReference>
<dbReference type="Pfam" id="PF00350">
    <property type="entry name" value="Dynamin_N"/>
    <property type="match status" value="1"/>
</dbReference>
<dbReference type="InterPro" id="IPR045063">
    <property type="entry name" value="Dynamin_N"/>
</dbReference>
<evidence type="ECO:0000256" key="1">
    <source>
        <dbReference type="SAM" id="MobiDB-lite"/>
    </source>
</evidence>
<dbReference type="PANTHER" id="PTHR43681:SF1">
    <property type="entry name" value="SARCALUMENIN"/>
    <property type="match status" value="1"/>
</dbReference>
<dbReference type="AlphaFoldDB" id="A0AAD1IHW8"/>
<evidence type="ECO:0000313" key="4">
    <source>
        <dbReference type="Proteomes" id="UP000466607"/>
    </source>
</evidence>
<dbReference type="PANTHER" id="PTHR43681">
    <property type="entry name" value="TRANSMEMBRANE GTPASE FZO"/>
    <property type="match status" value="1"/>
</dbReference>
<sequence length="708" mass="76306">MNEHSEPAEPVTATPLDPNEVASRAAAAQAIARRAAAAHHAAVQARATKAPRPADATSTPAPAAVSSAPASSPVGAGRPKPPPTVPAAPKPVSEAVSRHMTEARAALPAMMKHLCELAESARREDLIRSLEATKRRSAETAIRVSFVGLRRKGKSHLINSLITSDVCAVGEAGGTKVVTVIRHAEVPSARLLVEQPGEAEPRTLPLPLTELSSDLAASSYADGRTVIAADIGVKSSILAANLALTDTPGFGGRGQPHSVHVLNEVAASDAAVFVTDASQEFTQPELRFLRNVRELCPTTVIAMTKTDLYPDWRRIVDADESHLARSGLECRIIPLSSTLRGHAVRLGDKSLNSESGFPELMQFLRTGVLADASTRRIARVISDFDTIAQHLTLPLEAELNAMRDPEFRERMTSELKSRKELSDSRAKTASLWQQTLADGIADLTAEVDHDLKHRMRLIGKEAEVLINESDPDKKWPQLTDWVHEQVGNAVADNFVWAFESAQALAEKVATSFAEDGERLDLPALDAICGGVVIDPELTVGRLSASKASTLQKVLVAVRGGYSGSMMVGMGTQMAFGMASMNPIALGAGVLLGGQSYREDRNNRLTRRRAEAQANVRKYIDEISFHVGKLSRDRLRNVQRILRDHFRSIAEQEIASLQESVKAAHDAANLELGEREKKAAAAEKKLAVLKKCREQASRLRVAGVVPASR</sequence>
<protein>
    <submittedName>
        <fullName evidence="3">Isoniazid-inducible protein iniA</fullName>
    </submittedName>
</protein>
<organism evidence="3 4">
    <name type="scientific">Mycolicibacterium litorale</name>
    <dbReference type="NCBI Taxonomy" id="758802"/>
    <lineage>
        <taxon>Bacteria</taxon>
        <taxon>Bacillati</taxon>
        <taxon>Actinomycetota</taxon>
        <taxon>Actinomycetes</taxon>
        <taxon>Mycobacteriales</taxon>
        <taxon>Mycobacteriaceae</taxon>
        <taxon>Mycolicibacterium</taxon>
    </lineage>
</organism>
<reference evidence="3 4" key="1">
    <citation type="journal article" date="2019" name="Emerg. Microbes Infect.">
        <title>Comprehensive subspecies identification of 175 nontuberculous mycobacteria species based on 7547 genomic profiles.</title>
        <authorList>
            <person name="Matsumoto Y."/>
            <person name="Kinjo T."/>
            <person name="Motooka D."/>
            <person name="Nabeya D."/>
            <person name="Jung N."/>
            <person name="Uechi K."/>
            <person name="Horii T."/>
            <person name="Iida T."/>
            <person name="Fujita J."/>
            <person name="Nakamura S."/>
        </authorList>
    </citation>
    <scope>NUCLEOTIDE SEQUENCE [LARGE SCALE GENOMIC DNA]</scope>
    <source>
        <strain evidence="3 4">JCM 17423</strain>
    </source>
</reference>
<dbReference type="InterPro" id="IPR027417">
    <property type="entry name" value="P-loop_NTPase"/>
</dbReference>
<gene>
    <name evidence="3" type="ORF">MLIT_07930</name>
</gene>
<dbReference type="EMBL" id="AP022586">
    <property type="protein sequence ID" value="BBY15201.1"/>
    <property type="molecule type" value="Genomic_DNA"/>
</dbReference>
<keyword evidence="4" id="KW-1185">Reference proteome</keyword>
<accession>A0AAD1IHW8</accession>
<proteinExistence type="predicted"/>
<evidence type="ECO:0000313" key="3">
    <source>
        <dbReference type="EMBL" id="BBY15201.1"/>
    </source>
</evidence>
<feature type="compositionally biased region" description="Low complexity" evidence="1">
    <location>
        <begin position="21"/>
        <end position="78"/>
    </location>
</feature>
<feature type="region of interest" description="Disordered" evidence="1">
    <location>
        <begin position="1"/>
        <end position="98"/>
    </location>
</feature>
<name>A0AAD1IHW8_9MYCO</name>